<evidence type="ECO:0000259" key="4">
    <source>
        <dbReference type="Pfam" id="PF00561"/>
    </source>
</evidence>
<protein>
    <recommendedName>
        <fullName evidence="3">Putative 2-succinyl-6-hydroxy-2,4-cyclohexadiene-1-carboxylate synthase</fullName>
        <shortName evidence="3">SHCHC synthase</shortName>
        <ecNumber evidence="3">4.2.99.20</ecNumber>
    </recommendedName>
</protein>
<dbReference type="GO" id="GO:0070205">
    <property type="term" value="F:2-succinyl-6-hydroxy-2,4-cyclohexadiene-1-carboxylate synthase activity"/>
    <property type="evidence" value="ECO:0007669"/>
    <property type="project" value="UniProtKB-EC"/>
</dbReference>
<dbReference type="HAMAP" id="MF_01660">
    <property type="entry name" value="MenH"/>
    <property type="match status" value="1"/>
</dbReference>
<reference evidence="6" key="1">
    <citation type="journal article" date="2019" name="Int. J. Syst. Evol. Microbiol.">
        <title>The Global Catalogue of Microorganisms (GCM) 10K type strain sequencing project: providing services to taxonomists for standard genome sequencing and annotation.</title>
        <authorList>
            <consortium name="The Broad Institute Genomics Platform"/>
            <consortium name="The Broad Institute Genome Sequencing Center for Infectious Disease"/>
            <person name="Wu L."/>
            <person name="Ma J."/>
        </authorList>
    </citation>
    <scope>NUCLEOTIDE SEQUENCE [LARGE SCALE GENOMIC DNA]</scope>
    <source>
        <strain evidence="6">CCUG 53915</strain>
    </source>
</reference>
<organism evidence="5 6">
    <name type="scientific">Sporosarcina contaminans</name>
    <dbReference type="NCBI Taxonomy" id="633403"/>
    <lineage>
        <taxon>Bacteria</taxon>
        <taxon>Bacillati</taxon>
        <taxon>Bacillota</taxon>
        <taxon>Bacilli</taxon>
        <taxon>Bacillales</taxon>
        <taxon>Caryophanaceae</taxon>
        <taxon>Sporosarcina</taxon>
    </lineage>
</organism>
<dbReference type="RefSeq" id="WP_336823581.1">
    <property type="nucleotide sequence ID" value="NZ_JBHTLT010000041.1"/>
</dbReference>
<evidence type="ECO:0000256" key="1">
    <source>
        <dbReference type="ARBA" id="ARBA00022428"/>
    </source>
</evidence>
<dbReference type="NCBIfam" id="TIGR03695">
    <property type="entry name" value="menH_SHCHC"/>
    <property type="match status" value="1"/>
</dbReference>
<dbReference type="PANTHER" id="PTHR42916">
    <property type="entry name" value="2-SUCCINYL-5-ENOLPYRUVYL-6-HYDROXY-3-CYCLOHEXENE-1-CARBOXYLATE SYNTHASE"/>
    <property type="match status" value="1"/>
</dbReference>
<comment type="pathway">
    <text evidence="3">Quinol/quinone metabolism; menaquinone biosynthesis.</text>
</comment>
<keyword evidence="6" id="KW-1185">Reference proteome</keyword>
<comment type="catalytic activity">
    <reaction evidence="3">
        <text>5-enolpyruvoyl-6-hydroxy-2-succinyl-cyclohex-3-ene-1-carboxylate = (1R,6R)-6-hydroxy-2-succinyl-cyclohexa-2,4-diene-1-carboxylate + pyruvate</text>
        <dbReference type="Rhea" id="RHEA:25597"/>
        <dbReference type="ChEBI" id="CHEBI:15361"/>
        <dbReference type="ChEBI" id="CHEBI:58689"/>
        <dbReference type="ChEBI" id="CHEBI:58818"/>
        <dbReference type="EC" id="4.2.99.20"/>
    </reaction>
</comment>
<dbReference type="Gene3D" id="3.40.50.1820">
    <property type="entry name" value="alpha/beta hydrolase"/>
    <property type="match status" value="1"/>
</dbReference>
<comment type="pathway">
    <text evidence="3">Quinol/quinone metabolism; 1,4-dihydroxy-2-naphthoate biosynthesis; 1,4-dihydroxy-2-naphthoate from chorismate: step 3/7.</text>
</comment>
<evidence type="ECO:0000313" key="6">
    <source>
        <dbReference type="Proteomes" id="UP001597231"/>
    </source>
</evidence>
<keyword evidence="1 3" id="KW-0474">Menaquinone biosynthesis</keyword>
<sequence length="276" mass="31368">MNEISLKVRGVDYYVEISGKEDQPSIVFLHGFTGSTATWNEVRSKIAHQYRTIAIDLIGHGKTSVPDDPSRYTMEQIVEDLHCIFKQIDLDKFSLIGYSMGGRVALSYAIAHSESLNSLLLESASPGLKSEEQRAERRKADAKLSEKIIKEGIHSFVDLWENIPLFHSQKRLSSETKKQIRNERLQQREKGLANSLLGYGTGSQQSNWQYLHTLHLPVLLITGQLDEKFVTIAREMKKEAPLFQHTIVEDAGHAIHVEKPKQFVTIVEEFLNDLKI</sequence>
<evidence type="ECO:0000256" key="2">
    <source>
        <dbReference type="ARBA" id="ARBA00023239"/>
    </source>
</evidence>
<dbReference type="InterPro" id="IPR029058">
    <property type="entry name" value="AB_hydrolase_fold"/>
</dbReference>
<dbReference type="Pfam" id="PF00561">
    <property type="entry name" value="Abhydrolase_1"/>
    <property type="match status" value="1"/>
</dbReference>
<feature type="domain" description="AB hydrolase-1" evidence="4">
    <location>
        <begin position="24"/>
        <end position="260"/>
    </location>
</feature>
<dbReference type="InterPro" id="IPR022485">
    <property type="entry name" value="SHCHC_synthase_MenH"/>
</dbReference>
<dbReference type="InterPro" id="IPR000073">
    <property type="entry name" value="AB_hydrolase_1"/>
</dbReference>
<proteinExistence type="inferred from homology"/>
<evidence type="ECO:0000313" key="5">
    <source>
        <dbReference type="EMBL" id="MFD1205170.1"/>
    </source>
</evidence>
<accession>A0ABW3TWU8</accession>
<dbReference type="PANTHER" id="PTHR42916:SF1">
    <property type="entry name" value="PROTEIN PHYLLO, CHLOROPLASTIC"/>
    <property type="match status" value="1"/>
</dbReference>
<comment type="caution">
    <text evidence="5">The sequence shown here is derived from an EMBL/GenBank/DDBJ whole genome shotgun (WGS) entry which is preliminary data.</text>
</comment>
<dbReference type="SUPFAM" id="SSF53474">
    <property type="entry name" value="alpha/beta-Hydrolases"/>
    <property type="match status" value="1"/>
</dbReference>
<name>A0ABW3TWU8_9BACL</name>
<comment type="function">
    <text evidence="3">Catalyzes a proton abstraction reaction that results in 2,5-elimination of pyruvate from 2-succinyl-5-enolpyruvyl-6-hydroxy-3-cyclohexene-1-carboxylate (SEPHCHC) and the formation of 2-succinyl-6-hydroxy-2,4-cyclohexadiene-1-carboxylate (SHCHC).</text>
</comment>
<dbReference type="EMBL" id="JBHTLT010000041">
    <property type="protein sequence ID" value="MFD1205170.1"/>
    <property type="molecule type" value="Genomic_DNA"/>
</dbReference>
<evidence type="ECO:0000256" key="3">
    <source>
        <dbReference type="HAMAP-Rule" id="MF_01660"/>
    </source>
</evidence>
<dbReference type="EC" id="4.2.99.20" evidence="3"/>
<keyword evidence="2 3" id="KW-0456">Lyase</keyword>
<gene>
    <name evidence="3 5" type="primary">menH</name>
    <name evidence="5" type="ORF">ACFQ38_08640</name>
</gene>
<dbReference type="Proteomes" id="UP001597231">
    <property type="component" value="Unassembled WGS sequence"/>
</dbReference>
<comment type="subunit">
    <text evidence="3">Monomer.</text>
</comment>
<dbReference type="PRINTS" id="PR00111">
    <property type="entry name" value="ABHYDROLASE"/>
</dbReference>
<comment type="similarity">
    <text evidence="3">Belongs to the AB hydrolase superfamily. MenH family.</text>
</comment>